<gene>
    <name evidence="2" type="ORF">MHM_04280</name>
</gene>
<name>G8C3P8_9MOLU</name>
<feature type="chain" id="PRO_5003508678" evidence="1">
    <location>
        <begin position="26"/>
        <end position="64"/>
    </location>
</feature>
<dbReference type="EMBL" id="HE613254">
    <property type="protein sequence ID" value="CCE66946.1"/>
    <property type="molecule type" value="Genomic_DNA"/>
</dbReference>
<evidence type="ECO:0000313" key="2">
    <source>
        <dbReference type="EMBL" id="CCE66946.1"/>
    </source>
</evidence>
<dbReference type="RefSeq" id="WP_015511811.1">
    <property type="nucleotide sequence ID" value="NC_021007.1"/>
</dbReference>
<accession>G8C3P8</accession>
<protein>
    <submittedName>
        <fullName evidence="2">Uncharacterized protein</fullName>
    </submittedName>
</protein>
<feature type="signal peptide" evidence="1">
    <location>
        <begin position="1"/>
        <end position="25"/>
    </location>
</feature>
<evidence type="ECO:0000256" key="1">
    <source>
        <dbReference type="SAM" id="SignalP"/>
    </source>
</evidence>
<dbReference type="KEGG" id="mhb:MHM_04280"/>
<proteinExistence type="predicted"/>
<reference evidence="2" key="2">
    <citation type="submission" date="2011-11" db="EMBL/GenBank/DDBJ databases">
        <authorList>
            <person name="Barker E."/>
        </authorList>
    </citation>
    <scope>NUCLEOTIDE SEQUENCE</scope>
    <source>
        <strain evidence="2">Birmingham 1</strain>
    </source>
</reference>
<keyword evidence="1" id="KW-0732">Signal</keyword>
<dbReference type="AlphaFoldDB" id="G8C3P8"/>
<organism evidence="2">
    <name type="scientific">Candidatus Mycoplasma haematominutum 'Birmingham 1'</name>
    <dbReference type="NCBI Taxonomy" id="1116213"/>
    <lineage>
        <taxon>Bacteria</taxon>
        <taxon>Bacillati</taxon>
        <taxon>Mycoplasmatota</taxon>
        <taxon>Mollicutes</taxon>
        <taxon>Mycoplasmataceae</taxon>
        <taxon>Mycoplasma</taxon>
    </lineage>
</organism>
<sequence>MVNASLILKGALGLCSTAGAVLAVAAPLGTNTSVETGLTQVDRGNSENKAAIKALKFSKCGGSN</sequence>
<dbReference type="HOGENOM" id="CLU_2859371_0_0_14"/>
<dbReference type="PATRIC" id="fig|1116213.3.peg.463"/>
<reference evidence="2" key="1">
    <citation type="submission" date="2011-11" db="EMBL/GenBank/DDBJ databases">
        <title>Complete genome sequence of Candidatus Mycoplasma haemominutum.</title>
        <authorList>
            <person name="Barker E.N."/>
            <person name="Darby A.C."/>
            <person name="Helps C.R."/>
            <person name="Peters I.R."/>
            <person name="Hughes M.A."/>
            <person name="Radford A.D."/>
            <person name="Novacco M."/>
            <person name="Boretti F."/>
            <person name="Hofmann-Lehmann R."/>
            <person name="Tasker S."/>
        </authorList>
    </citation>
    <scope>NUCLEOTIDE SEQUENCE</scope>
    <source>
        <strain evidence="2">Birmingham 1</strain>
    </source>
</reference>